<dbReference type="OrthoDB" id="341486at2759"/>
<feature type="compositionally biased region" description="Polar residues" evidence="4">
    <location>
        <begin position="987"/>
        <end position="998"/>
    </location>
</feature>
<sequence length="1093" mass="121810">MDRPEPGLIKWSPNASHDSFLHLNLQHRVVQLYRPTGHAQHGRFDYDKISKHDEVPPLTTYDWSPSAQGLVAVGTSTGIVNLLRVDDGSNDYKELIPKVARTCLAVAFNTTGLLAVGLDRVRNDPCLHIWDVNRLSTIHDTGPGFPSGALIARDPWKRLEHNASISSIKFFEDNPHTLVVGMKGSGLRIHDLREGYDSVINFQTKCNNNLAIDYADQNYFASSALDSPVVMVWDRRALSRTVASLAYLEAVDVDNMPLGGALCLSQAMELERDPQARSSRSSLIRKLGYCRDQRGMLAVLSRTGQLKVFSTQQAGHAPGNTELESPQLLQVRRSYEMDNFYTDTDRKNERIVSFDWVTSPSPWLGPRLLVLRNNGALEILEAPCVTRMYPYKLTPWQAPYRDLADGDSYHNILSLESNQAKDTLGPFVLENFLSNLPIFGPDRASVAAMADRARGDFTADHGRLEDEMASSVPLPETFTSASTISEKLKALRGYKWGITNPDLAEKEDLTLYGPMTLIKLQEGLPEESSNVASRSLHESLLRSTMETAGFPRAAQLVLDHTMLSRAKEKYLFDCRVNRTVVDDDPWLKDVWGWIEDAEEACLDGGMLAHPLDLGFLGVQAIWTEYLGKEESLLAFLMEYTLIDESCAGERPTLRLAEGSGPPDGATWARCISAICKRRDLPEFDGIATKKPHHRQLLLDVCGWGADTAIEDALMDGEVDYKNAEGGASWYTKMTALALFRDDAQKAIRILKEGSKAHPKLLFVSLALQLVSRADRSEAAEQLDFDEVIAAKTDPYLRAISSFIATGDWAAIATQRSLPLRDRTFVAVRNFDDDQLTEWLAAEVQEAIEEGDIEGIVLTGITDKTVDILATYVSKFHDVQTATLIMSFCAPRYIDDHRCTAWRNAYRAYLQRHKAFYQRTKFEVESTKRSKRDGRPTIKPPSRQIALRCVYCDAETSLLQTSAASSSANIVSHGPAAGSIPGPFHANGRSSHSHNNPSYSEKMAAPGITCPKCNRHLPRCVVCLEVVGVPRSDMPSTAADPDATKLALRFPTFCLKCEHVLHLDHARQWFARHNECPVPECRCRCNFRANPEIN</sequence>
<comment type="caution">
    <text evidence="7">The sequence shown here is derived from an EMBL/GenBank/DDBJ whole genome shotgun (WGS) entry which is preliminary data.</text>
</comment>
<evidence type="ECO:0000256" key="1">
    <source>
        <dbReference type="ARBA" id="ARBA00009713"/>
    </source>
</evidence>
<keyword evidence="8" id="KW-1185">Reference proteome</keyword>
<evidence type="ECO:0000313" key="8">
    <source>
        <dbReference type="Proteomes" id="UP000803844"/>
    </source>
</evidence>
<evidence type="ECO:0000256" key="4">
    <source>
        <dbReference type="SAM" id="MobiDB-lite"/>
    </source>
</evidence>
<dbReference type="GO" id="GO:1904263">
    <property type="term" value="P:positive regulation of TORC1 signaling"/>
    <property type="evidence" value="ECO:0007669"/>
    <property type="project" value="TreeGrafter"/>
</dbReference>
<dbReference type="FunFam" id="2.130.10.10:FF:001167">
    <property type="entry name" value="Uncharacterized protein"/>
    <property type="match status" value="1"/>
</dbReference>
<feature type="region of interest" description="Disordered" evidence="4">
    <location>
        <begin position="980"/>
        <end position="999"/>
    </location>
</feature>
<dbReference type="InterPro" id="IPR049092">
    <property type="entry name" value="MIOS_a-sol"/>
</dbReference>
<dbReference type="Pfam" id="PF17034">
    <property type="entry name" value="zinc_ribbon_16"/>
    <property type="match status" value="1"/>
</dbReference>
<dbReference type="InterPro" id="IPR031488">
    <property type="entry name" value="Zn_ribbon_mio"/>
</dbReference>
<dbReference type="InterPro" id="IPR036322">
    <property type="entry name" value="WD40_repeat_dom_sf"/>
</dbReference>
<keyword evidence="2" id="KW-0853">WD repeat</keyword>
<dbReference type="AlphaFoldDB" id="A0A9P4YAM5"/>
<feature type="domain" description="GATOR2 complex protein MIO zinc-ribbon like" evidence="5">
    <location>
        <begin position="1008"/>
        <end position="1085"/>
    </location>
</feature>
<dbReference type="Pfam" id="PF21719">
    <property type="entry name" value="MIOS_a-sol"/>
    <property type="match status" value="1"/>
</dbReference>
<keyword evidence="3" id="KW-0677">Repeat</keyword>
<protein>
    <submittedName>
        <fullName evidence="7">Uncharacterized protein</fullName>
    </submittedName>
</protein>
<evidence type="ECO:0000259" key="6">
    <source>
        <dbReference type="Pfam" id="PF21719"/>
    </source>
</evidence>
<dbReference type="GeneID" id="63833520"/>
<comment type="similarity">
    <text evidence="1">Belongs to the WD repeat mio family.</text>
</comment>
<evidence type="ECO:0000259" key="5">
    <source>
        <dbReference type="Pfam" id="PF17034"/>
    </source>
</evidence>
<accession>A0A9P4YAM5</accession>
<dbReference type="PANTHER" id="PTHR16453">
    <property type="entry name" value="WD40 DOMAIN-CONTAINING PROTEIN MIO FAMILY MEMBER"/>
    <property type="match status" value="1"/>
</dbReference>
<proteinExistence type="inferred from homology"/>
<dbReference type="GO" id="GO:0005737">
    <property type="term" value="C:cytoplasm"/>
    <property type="evidence" value="ECO:0007669"/>
    <property type="project" value="TreeGrafter"/>
</dbReference>
<reference evidence="7" key="1">
    <citation type="journal article" date="2020" name="Phytopathology">
        <title>Genome sequence of the chestnut blight fungus Cryphonectria parasitica EP155: A fundamental resource for an archetypical invasive plant pathogen.</title>
        <authorList>
            <person name="Crouch J.A."/>
            <person name="Dawe A."/>
            <person name="Aerts A."/>
            <person name="Barry K."/>
            <person name="Churchill A.C.L."/>
            <person name="Grimwood J."/>
            <person name="Hillman B."/>
            <person name="Milgroom M.G."/>
            <person name="Pangilinan J."/>
            <person name="Smith M."/>
            <person name="Salamov A."/>
            <person name="Schmutz J."/>
            <person name="Yadav J."/>
            <person name="Grigoriev I.V."/>
            <person name="Nuss D."/>
        </authorList>
    </citation>
    <scope>NUCLEOTIDE SEQUENCE</scope>
    <source>
        <strain evidence="7">EP155</strain>
    </source>
</reference>
<dbReference type="Proteomes" id="UP000803844">
    <property type="component" value="Unassembled WGS sequence"/>
</dbReference>
<dbReference type="SUPFAM" id="SSF50978">
    <property type="entry name" value="WD40 repeat-like"/>
    <property type="match status" value="1"/>
</dbReference>
<dbReference type="RefSeq" id="XP_040780819.1">
    <property type="nucleotide sequence ID" value="XM_040916391.1"/>
</dbReference>
<dbReference type="InterPro" id="IPR037593">
    <property type="entry name" value="MIOS/Sea4"/>
</dbReference>
<dbReference type="InterPro" id="IPR015943">
    <property type="entry name" value="WD40/YVTN_repeat-like_dom_sf"/>
</dbReference>
<name>A0A9P4YAM5_CRYP1</name>
<gene>
    <name evidence="7" type="ORF">M406DRAFT_246127</name>
</gene>
<evidence type="ECO:0000313" key="7">
    <source>
        <dbReference type="EMBL" id="KAF3769858.1"/>
    </source>
</evidence>
<feature type="domain" description="MIOS-like alpha-solenoid" evidence="6">
    <location>
        <begin position="691"/>
        <end position="825"/>
    </location>
</feature>
<dbReference type="PANTHER" id="PTHR16453:SF9">
    <property type="entry name" value="GATOR COMPLEX PROTEIN MIOS"/>
    <property type="match status" value="1"/>
</dbReference>
<evidence type="ECO:0000256" key="2">
    <source>
        <dbReference type="ARBA" id="ARBA00022574"/>
    </source>
</evidence>
<dbReference type="Gene3D" id="2.130.10.10">
    <property type="entry name" value="YVTN repeat-like/Quinoprotein amine dehydrogenase"/>
    <property type="match status" value="1"/>
</dbReference>
<organism evidence="7 8">
    <name type="scientific">Cryphonectria parasitica (strain ATCC 38755 / EP155)</name>
    <dbReference type="NCBI Taxonomy" id="660469"/>
    <lineage>
        <taxon>Eukaryota</taxon>
        <taxon>Fungi</taxon>
        <taxon>Dikarya</taxon>
        <taxon>Ascomycota</taxon>
        <taxon>Pezizomycotina</taxon>
        <taxon>Sordariomycetes</taxon>
        <taxon>Sordariomycetidae</taxon>
        <taxon>Diaporthales</taxon>
        <taxon>Cryphonectriaceae</taxon>
        <taxon>Cryphonectria-Endothia species complex</taxon>
        <taxon>Cryphonectria</taxon>
    </lineage>
</organism>
<dbReference type="EMBL" id="MU032344">
    <property type="protein sequence ID" value="KAF3769858.1"/>
    <property type="molecule type" value="Genomic_DNA"/>
</dbReference>
<evidence type="ECO:0000256" key="3">
    <source>
        <dbReference type="ARBA" id="ARBA00022737"/>
    </source>
</evidence>